<dbReference type="InterPro" id="IPR011990">
    <property type="entry name" value="TPR-like_helical_dom_sf"/>
</dbReference>
<keyword evidence="2" id="KW-1185">Reference proteome</keyword>
<reference evidence="1 2" key="1">
    <citation type="submission" date="2024-07" db="EMBL/GenBank/DDBJ databases">
        <title>Draft sequence of the Neodothiora populina.</title>
        <authorList>
            <person name="Drown D.D."/>
            <person name="Schuette U.S."/>
            <person name="Buechlein A.B."/>
            <person name="Rusch D.R."/>
            <person name="Winton L.W."/>
            <person name="Adams G.A."/>
        </authorList>
    </citation>
    <scope>NUCLEOTIDE SEQUENCE [LARGE SCALE GENOMIC DNA]</scope>
    <source>
        <strain evidence="1 2">CPC 39397</strain>
    </source>
</reference>
<accession>A0ABR3PHM6</accession>
<dbReference type="EMBL" id="JBFMKM010000006">
    <property type="protein sequence ID" value="KAL1305524.1"/>
    <property type="molecule type" value="Genomic_DNA"/>
</dbReference>
<organism evidence="1 2">
    <name type="scientific">Neodothiora populina</name>
    <dbReference type="NCBI Taxonomy" id="2781224"/>
    <lineage>
        <taxon>Eukaryota</taxon>
        <taxon>Fungi</taxon>
        <taxon>Dikarya</taxon>
        <taxon>Ascomycota</taxon>
        <taxon>Pezizomycotina</taxon>
        <taxon>Dothideomycetes</taxon>
        <taxon>Dothideomycetidae</taxon>
        <taxon>Dothideales</taxon>
        <taxon>Dothioraceae</taxon>
        <taxon>Neodothiora</taxon>
    </lineage>
</organism>
<evidence type="ECO:0008006" key="3">
    <source>
        <dbReference type="Google" id="ProtNLM"/>
    </source>
</evidence>
<dbReference type="RefSeq" id="XP_069201797.1">
    <property type="nucleotide sequence ID" value="XM_069347194.1"/>
</dbReference>
<dbReference type="Gene3D" id="1.25.40.10">
    <property type="entry name" value="Tetratricopeptide repeat domain"/>
    <property type="match status" value="1"/>
</dbReference>
<comment type="caution">
    <text evidence="1">The sequence shown here is derived from an EMBL/GenBank/DDBJ whole genome shotgun (WGS) entry which is preliminary data.</text>
</comment>
<sequence length="538" mass="60172">MTTRVPLHLSRRLSALDTCVSCTHRCSYVGAQKRFARVAARKAPSTRDKAWQSQPRVITPEVKAGKAHTEEILKSLADSAEDLSLESKVWIFQGNTELVMRLSNPMAYFVMVFEASPKTQEDFNRQLKVNGVSVDEIYHATFILRNLGTPAQAKLGRYLIRCCDRAGHAEATIQTVASHLRQDLVNPGVLRYRESLQSQERLRDLCQAGNLRAMVLSGKLAERKGDPDQAITLYQNAVDMYLNAAPGERVINILDEFSSPWMELGILHLRRNNRRKAIEAYMVGIDQGDPMAHNMLANLDFTFTGGEYTMDWLYNMTKAAATGHHRAAYNLGEYYANTPAPPAPDSFASSSPNPTLLSRIHHFVTTALFQPSITEDHSADITHYASAISTPLSRYLASLAWLTLSSKLHYLPAHLHLARLHLRTHILDSNNLWTDLSTPSATKNPAYDPSLAHDSLLAVFKAHKVVTQARQQATREAEFRAMVGPLKDLLEEYEEGLDEMLEEARELADGAGLDVDGGAMWGVLYKHQGERAMEGYWD</sequence>
<gene>
    <name evidence="1" type="ORF">AAFC00_007135</name>
</gene>
<protein>
    <recommendedName>
        <fullName evidence="3">TPR-like protein</fullName>
    </recommendedName>
</protein>
<dbReference type="Proteomes" id="UP001562354">
    <property type="component" value="Unassembled WGS sequence"/>
</dbReference>
<dbReference type="SUPFAM" id="SSF81901">
    <property type="entry name" value="HCP-like"/>
    <property type="match status" value="1"/>
</dbReference>
<evidence type="ECO:0000313" key="1">
    <source>
        <dbReference type="EMBL" id="KAL1305524.1"/>
    </source>
</evidence>
<evidence type="ECO:0000313" key="2">
    <source>
        <dbReference type="Proteomes" id="UP001562354"/>
    </source>
</evidence>
<dbReference type="GeneID" id="95980834"/>
<proteinExistence type="predicted"/>
<name>A0ABR3PHM6_9PEZI</name>